<dbReference type="PROSITE" id="PS51257">
    <property type="entry name" value="PROKAR_LIPOPROTEIN"/>
    <property type="match status" value="1"/>
</dbReference>
<protein>
    <recommendedName>
        <fullName evidence="4">Lipoprotein</fullName>
    </recommendedName>
</protein>
<feature type="signal peptide" evidence="1">
    <location>
        <begin position="1"/>
        <end position="22"/>
    </location>
</feature>
<feature type="chain" id="PRO_5031373971" description="Lipoprotein" evidence="1">
    <location>
        <begin position="23"/>
        <end position="150"/>
    </location>
</feature>
<evidence type="ECO:0000313" key="3">
    <source>
        <dbReference type="Proteomes" id="UP000544872"/>
    </source>
</evidence>
<dbReference type="EMBL" id="JACIIX010000011">
    <property type="protein sequence ID" value="MBB6211381.1"/>
    <property type="molecule type" value="Genomic_DNA"/>
</dbReference>
<keyword evidence="1" id="KW-0732">Signal</keyword>
<name>A0A7X0DMS9_NOVIT</name>
<accession>A0A7X0DMS9</accession>
<sequence>MMLRRFLSLLSLSLFCALAACGGVPEDGSSAAEWRKLAADAADDRAWIADREKEAKAMHVKVRQLIGVVPEEQPKFKALVDFYVRLSKQEDALAEAVGFYDPILERIWTGRGFPGIESAQKAQADAFARAREPGTRIEALRDEFKALSAN</sequence>
<comment type="caution">
    <text evidence="2">The sequence shown here is derived from an EMBL/GenBank/DDBJ whole genome shotgun (WGS) entry which is preliminary data.</text>
</comment>
<evidence type="ECO:0000313" key="2">
    <source>
        <dbReference type="EMBL" id="MBB6211381.1"/>
    </source>
</evidence>
<evidence type="ECO:0000256" key="1">
    <source>
        <dbReference type="SAM" id="SignalP"/>
    </source>
</evidence>
<dbReference type="AlphaFoldDB" id="A0A7X0DMS9"/>
<gene>
    <name evidence="2" type="ORF">FHS48_002820</name>
</gene>
<proteinExistence type="predicted"/>
<reference evidence="2 3" key="1">
    <citation type="submission" date="2020-08" db="EMBL/GenBank/DDBJ databases">
        <title>Genomic Encyclopedia of Type Strains, Phase IV (KMG-IV): sequencing the most valuable type-strain genomes for metagenomic binning, comparative biology and taxonomic classification.</title>
        <authorList>
            <person name="Goeker M."/>
        </authorList>
    </citation>
    <scope>NUCLEOTIDE SEQUENCE [LARGE SCALE GENOMIC DNA]</scope>
    <source>
        <strain evidence="2 3">DSM 11590</strain>
    </source>
</reference>
<organism evidence="2 3">
    <name type="scientific">Novispirillum itersonii</name>
    <name type="common">Aquaspirillum itersonii</name>
    <dbReference type="NCBI Taxonomy" id="189"/>
    <lineage>
        <taxon>Bacteria</taxon>
        <taxon>Pseudomonadati</taxon>
        <taxon>Pseudomonadota</taxon>
        <taxon>Alphaproteobacteria</taxon>
        <taxon>Rhodospirillales</taxon>
        <taxon>Novispirillaceae</taxon>
        <taxon>Novispirillum</taxon>
    </lineage>
</organism>
<evidence type="ECO:0008006" key="4">
    <source>
        <dbReference type="Google" id="ProtNLM"/>
    </source>
</evidence>
<dbReference type="Proteomes" id="UP000544872">
    <property type="component" value="Unassembled WGS sequence"/>
</dbReference>
<dbReference type="RefSeq" id="WP_184264199.1">
    <property type="nucleotide sequence ID" value="NZ_JACIIX010000011.1"/>
</dbReference>
<keyword evidence="3" id="KW-1185">Reference proteome</keyword>